<dbReference type="Gene3D" id="3.40.50.2300">
    <property type="match status" value="1"/>
</dbReference>
<dbReference type="NCBIfam" id="TIGR00229">
    <property type="entry name" value="sensory_box"/>
    <property type="match status" value="1"/>
</dbReference>
<dbReference type="Pfam" id="PF13426">
    <property type="entry name" value="PAS_9"/>
    <property type="match status" value="1"/>
</dbReference>
<dbReference type="PROSITE" id="PS50112">
    <property type="entry name" value="PAS"/>
    <property type="match status" value="1"/>
</dbReference>
<dbReference type="AlphaFoldDB" id="A0A3N5Y1R3"/>
<dbReference type="OrthoDB" id="9810730at2"/>
<dbReference type="SMART" id="SM00091">
    <property type="entry name" value="PAS"/>
    <property type="match status" value="2"/>
</dbReference>
<dbReference type="Pfam" id="PF08447">
    <property type="entry name" value="PAS_3"/>
    <property type="match status" value="1"/>
</dbReference>
<evidence type="ECO:0000256" key="2">
    <source>
        <dbReference type="ARBA" id="ARBA00012438"/>
    </source>
</evidence>
<feature type="domain" description="Response regulatory" evidence="6">
    <location>
        <begin position="608"/>
        <end position="725"/>
    </location>
</feature>
<dbReference type="InterPro" id="IPR000700">
    <property type="entry name" value="PAS-assoc_C"/>
</dbReference>
<dbReference type="InterPro" id="IPR003594">
    <property type="entry name" value="HATPase_dom"/>
</dbReference>
<dbReference type="InterPro" id="IPR005467">
    <property type="entry name" value="His_kinase_dom"/>
</dbReference>
<feature type="modified residue" description="4-aspartylphosphate" evidence="4">
    <location>
        <position position="658"/>
    </location>
</feature>
<dbReference type="SMART" id="SM00387">
    <property type="entry name" value="HATPase_c"/>
    <property type="match status" value="1"/>
</dbReference>
<dbReference type="Gene3D" id="3.30.565.10">
    <property type="entry name" value="Histidine kinase-like ATPase, C-terminal domain"/>
    <property type="match status" value="1"/>
</dbReference>
<dbReference type="InterPro" id="IPR001610">
    <property type="entry name" value="PAC"/>
</dbReference>
<dbReference type="Pfam" id="PF00512">
    <property type="entry name" value="HisKA"/>
    <property type="match status" value="1"/>
</dbReference>
<dbReference type="PROSITE" id="PS50110">
    <property type="entry name" value="RESPONSE_REGULATORY"/>
    <property type="match status" value="1"/>
</dbReference>
<feature type="domain" description="PAS" evidence="7">
    <location>
        <begin position="114"/>
        <end position="184"/>
    </location>
</feature>
<dbReference type="Gene3D" id="1.10.287.130">
    <property type="match status" value="1"/>
</dbReference>
<dbReference type="GO" id="GO:0000155">
    <property type="term" value="F:phosphorelay sensor kinase activity"/>
    <property type="evidence" value="ECO:0007669"/>
    <property type="project" value="InterPro"/>
</dbReference>
<gene>
    <name evidence="9" type="ORF">DRW07_08980</name>
</gene>
<dbReference type="SUPFAM" id="SSF55785">
    <property type="entry name" value="PYP-like sensor domain (PAS domain)"/>
    <property type="match status" value="2"/>
</dbReference>
<keyword evidence="10" id="KW-1185">Reference proteome</keyword>
<dbReference type="CDD" id="cd00082">
    <property type="entry name" value="HisKA"/>
    <property type="match status" value="1"/>
</dbReference>
<dbReference type="PROSITE" id="PS50109">
    <property type="entry name" value="HIS_KIN"/>
    <property type="match status" value="1"/>
</dbReference>
<evidence type="ECO:0000259" key="6">
    <source>
        <dbReference type="PROSITE" id="PS50110"/>
    </source>
</evidence>
<evidence type="ECO:0000259" key="7">
    <source>
        <dbReference type="PROSITE" id="PS50112"/>
    </source>
</evidence>
<dbReference type="PRINTS" id="PR00344">
    <property type="entry name" value="BCTRLSENSOR"/>
</dbReference>
<proteinExistence type="predicted"/>
<protein>
    <recommendedName>
        <fullName evidence="2">histidine kinase</fullName>
        <ecNumber evidence="2">2.7.13.3</ecNumber>
    </recommendedName>
</protein>
<sequence>MNIEKLISSNKDGLIALYFEKGIGWHSSMDESRLLIPTETDFCRRIEHTRKWCFQHTEGHAFFFPYLVKAGERQIVKARKVTFSLLSADSLGVSIEPEQDYDDIVFSAGDNFNLLEAMNDVVLIAAAQSHEHPSPPTIYVNDAFERMTGYSAAEIIGKTPAEILQGEETEDVAKRNIRDGLKNWQHVNQRLTNYKKNGEKFVVELTISPVVDKTGWYESWISVQRNISQEYSIDNYRRRNELALEAAGIGTWTWNLKNNTIEWDERMYTIYGLAPSGGALQYNDWAAYLDPEDRLRVEKEIALAVEHKLEWESSFRINKISGEPVYVSAKAKLYNNVLDDSWVMVGVNIDRTNEERAKQELDEQKKLALNNAKLASLGEIAAGVAHEINNPLAVISGVAELMEARLVDGKLATDKTIDGFRKIQKACERISTIVHGLRAASSMSDDSIKLKTLDLFAELQQCLPLFTKLYSKHNVEIYLKPFDGHCLVKASSAHIQQILINLMNNAKDALKLQGGGKIELEVVDFNSFWRVKVADNGPGIPDDFKHKIFEPFVTSKGVGDGSGLGLSISHKLANDMDGALSFDSSVEHGALFFLDLQKAKQADNEKLSVLVIDDDTALVDVLEEMFDYADCEVFTAYDGAEAIDAITQGPKFDFIFCDIQMPKMNGLEFIEWLAENKKIKHSLIYILTAEEGNLTPQDYRLIDSVCEKVLRKPLKINQLKSIIRQ</sequence>
<dbReference type="SUPFAM" id="SSF52172">
    <property type="entry name" value="CheY-like"/>
    <property type="match status" value="1"/>
</dbReference>
<dbReference type="RefSeq" id="WP_124027532.1">
    <property type="nucleotide sequence ID" value="NZ_JBHRSN010000015.1"/>
</dbReference>
<dbReference type="CDD" id="cd00130">
    <property type="entry name" value="PAS"/>
    <property type="match status" value="1"/>
</dbReference>
<dbReference type="InterPro" id="IPR011006">
    <property type="entry name" value="CheY-like_superfamily"/>
</dbReference>
<dbReference type="CDD" id="cd17546">
    <property type="entry name" value="REC_hyHK_CKI1_RcsC-like"/>
    <property type="match status" value="1"/>
</dbReference>
<comment type="caution">
    <text evidence="9">The sequence shown here is derived from an EMBL/GenBank/DDBJ whole genome shotgun (WGS) entry which is preliminary data.</text>
</comment>
<dbReference type="Pfam" id="PF02518">
    <property type="entry name" value="HATPase_c"/>
    <property type="match status" value="1"/>
</dbReference>
<dbReference type="SUPFAM" id="SSF47384">
    <property type="entry name" value="Homodimeric domain of signal transducing histidine kinase"/>
    <property type="match status" value="1"/>
</dbReference>
<evidence type="ECO:0000256" key="4">
    <source>
        <dbReference type="PROSITE-ProRule" id="PRU00169"/>
    </source>
</evidence>
<dbReference type="SMART" id="SM00448">
    <property type="entry name" value="REC"/>
    <property type="match status" value="1"/>
</dbReference>
<keyword evidence="3 4" id="KW-0597">Phosphoprotein</keyword>
<evidence type="ECO:0000256" key="3">
    <source>
        <dbReference type="ARBA" id="ARBA00022553"/>
    </source>
</evidence>
<dbReference type="InterPro" id="IPR035965">
    <property type="entry name" value="PAS-like_dom_sf"/>
</dbReference>
<organism evidence="9 10">
    <name type="scientific">Alteromonas sediminis</name>
    <dbReference type="NCBI Taxonomy" id="2259342"/>
    <lineage>
        <taxon>Bacteria</taxon>
        <taxon>Pseudomonadati</taxon>
        <taxon>Pseudomonadota</taxon>
        <taxon>Gammaproteobacteria</taxon>
        <taxon>Alteromonadales</taxon>
        <taxon>Alteromonadaceae</taxon>
        <taxon>Alteromonas/Salinimonas group</taxon>
        <taxon>Alteromonas</taxon>
    </lineage>
</organism>
<feature type="domain" description="Histidine kinase" evidence="5">
    <location>
        <begin position="383"/>
        <end position="600"/>
    </location>
</feature>
<evidence type="ECO:0000259" key="8">
    <source>
        <dbReference type="PROSITE" id="PS50113"/>
    </source>
</evidence>
<dbReference type="PANTHER" id="PTHR43547">
    <property type="entry name" value="TWO-COMPONENT HISTIDINE KINASE"/>
    <property type="match status" value="1"/>
</dbReference>
<evidence type="ECO:0000313" key="10">
    <source>
        <dbReference type="Proteomes" id="UP000275281"/>
    </source>
</evidence>
<dbReference type="InterPro" id="IPR036097">
    <property type="entry name" value="HisK_dim/P_sf"/>
</dbReference>
<accession>A0A3N5Y1R3</accession>
<dbReference type="InterPro" id="IPR036890">
    <property type="entry name" value="HATPase_C_sf"/>
</dbReference>
<dbReference type="SUPFAM" id="SSF55874">
    <property type="entry name" value="ATPase domain of HSP90 chaperone/DNA topoisomerase II/histidine kinase"/>
    <property type="match status" value="1"/>
</dbReference>
<dbReference type="SMART" id="SM00388">
    <property type="entry name" value="HisKA"/>
    <property type="match status" value="1"/>
</dbReference>
<dbReference type="Proteomes" id="UP000275281">
    <property type="component" value="Unassembled WGS sequence"/>
</dbReference>
<dbReference type="InterPro" id="IPR001789">
    <property type="entry name" value="Sig_transdc_resp-reg_receiver"/>
</dbReference>
<dbReference type="InterPro" id="IPR000014">
    <property type="entry name" value="PAS"/>
</dbReference>
<dbReference type="InterPro" id="IPR003661">
    <property type="entry name" value="HisK_dim/P_dom"/>
</dbReference>
<dbReference type="InterPro" id="IPR013655">
    <property type="entry name" value="PAS_fold_3"/>
</dbReference>
<dbReference type="InterPro" id="IPR004358">
    <property type="entry name" value="Sig_transdc_His_kin-like_C"/>
</dbReference>
<name>A0A3N5Y1R3_9ALTE</name>
<comment type="catalytic activity">
    <reaction evidence="1">
        <text>ATP + protein L-histidine = ADP + protein N-phospho-L-histidine.</text>
        <dbReference type="EC" id="2.7.13.3"/>
    </reaction>
</comment>
<dbReference type="Pfam" id="PF00072">
    <property type="entry name" value="Response_reg"/>
    <property type="match status" value="1"/>
</dbReference>
<dbReference type="Gene3D" id="3.30.450.20">
    <property type="entry name" value="PAS domain"/>
    <property type="match status" value="2"/>
</dbReference>
<evidence type="ECO:0000259" key="5">
    <source>
        <dbReference type="PROSITE" id="PS50109"/>
    </source>
</evidence>
<feature type="domain" description="PAC" evidence="8">
    <location>
        <begin position="185"/>
        <end position="239"/>
    </location>
</feature>
<evidence type="ECO:0000313" key="9">
    <source>
        <dbReference type="EMBL" id="RPJ67632.1"/>
    </source>
</evidence>
<reference evidence="9 10" key="1">
    <citation type="submission" date="2018-11" db="EMBL/GenBank/DDBJ databases">
        <authorList>
            <person name="Ye M.-Q."/>
            <person name="Du Z.-J."/>
        </authorList>
    </citation>
    <scope>NUCLEOTIDE SEQUENCE [LARGE SCALE GENOMIC DNA]</scope>
    <source>
        <strain evidence="9 10">U0105</strain>
    </source>
</reference>
<dbReference type="EMBL" id="RPOK01000002">
    <property type="protein sequence ID" value="RPJ67632.1"/>
    <property type="molecule type" value="Genomic_DNA"/>
</dbReference>
<dbReference type="SMART" id="SM00086">
    <property type="entry name" value="PAC"/>
    <property type="match status" value="1"/>
</dbReference>
<evidence type="ECO:0000256" key="1">
    <source>
        <dbReference type="ARBA" id="ARBA00000085"/>
    </source>
</evidence>
<dbReference type="PANTHER" id="PTHR43547:SF2">
    <property type="entry name" value="HYBRID SIGNAL TRANSDUCTION HISTIDINE KINASE C"/>
    <property type="match status" value="1"/>
</dbReference>
<dbReference type="PROSITE" id="PS50113">
    <property type="entry name" value="PAC"/>
    <property type="match status" value="1"/>
</dbReference>
<dbReference type="EC" id="2.7.13.3" evidence="2"/>